<gene>
    <name evidence="2" type="ORF">BN2614_LOCUS2</name>
</gene>
<feature type="non-terminal residue" evidence="2">
    <location>
        <position position="117"/>
    </location>
</feature>
<organism evidence="2 3">
    <name type="scientific">Gulo gulo</name>
    <name type="common">Wolverine</name>
    <name type="synonym">Gluton</name>
    <dbReference type="NCBI Taxonomy" id="48420"/>
    <lineage>
        <taxon>Eukaryota</taxon>
        <taxon>Metazoa</taxon>
        <taxon>Chordata</taxon>
        <taxon>Craniata</taxon>
        <taxon>Vertebrata</taxon>
        <taxon>Euteleostomi</taxon>
        <taxon>Mammalia</taxon>
        <taxon>Eutheria</taxon>
        <taxon>Laurasiatheria</taxon>
        <taxon>Carnivora</taxon>
        <taxon>Caniformia</taxon>
        <taxon>Musteloidea</taxon>
        <taxon>Mustelidae</taxon>
        <taxon>Guloninae</taxon>
        <taxon>Gulo</taxon>
    </lineage>
</organism>
<dbReference type="Proteomes" id="UP000269945">
    <property type="component" value="Unassembled WGS sequence"/>
</dbReference>
<feature type="region of interest" description="Disordered" evidence="1">
    <location>
        <begin position="1"/>
        <end position="35"/>
    </location>
</feature>
<protein>
    <submittedName>
        <fullName evidence="2">Uncharacterized protein</fullName>
    </submittedName>
</protein>
<evidence type="ECO:0000313" key="3">
    <source>
        <dbReference type="Proteomes" id="UP000269945"/>
    </source>
</evidence>
<keyword evidence="3" id="KW-1185">Reference proteome</keyword>
<evidence type="ECO:0000256" key="1">
    <source>
        <dbReference type="SAM" id="MobiDB-lite"/>
    </source>
</evidence>
<comment type="caution">
    <text evidence="2">The sequence shown here is derived from an EMBL/GenBank/DDBJ whole genome shotgun (WGS) entry which is preliminary data.</text>
</comment>
<sequence length="117" mass="12619">MAPDSAPVSYRQTPEKARQRASLRPERGPDDLPPRIFLAPGSGTVLPSPSSQVLTCFLLLMAPGFLSVFLRRGCPDLSAGTYQQGAEYLHSPQACTLSVPGHLHVLLRNHLESASLV</sequence>
<accession>A0A9X9LXI6</accession>
<reference evidence="2 3" key="1">
    <citation type="submission" date="2018-10" db="EMBL/GenBank/DDBJ databases">
        <authorList>
            <person name="Ekblom R."/>
            <person name="Jareborg N."/>
        </authorList>
    </citation>
    <scope>NUCLEOTIDE SEQUENCE [LARGE SCALE GENOMIC DNA]</scope>
    <source>
        <tissue evidence="2">Muscle</tissue>
    </source>
</reference>
<name>A0A9X9LXI6_GULGU</name>
<dbReference type="EMBL" id="CYRY02026789">
    <property type="protein sequence ID" value="VCW98879.1"/>
    <property type="molecule type" value="Genomic_DNA"/>
</dbReference>
<proteinExistence type="predicted"/>
<feature type="compositionally biased region" description="Basic and acidic residues" evidence="1">
    <location>
        <begin position="13"/>
        <end position="33"/>
    </location>
</feature>
<evidence type="ECO:0000313" key="2">
    <source>
        <dbReference type="EMBL" id="VCW98879.1"/>
    </source>
</evidence>
<dbReference type="AlphaFoldDB" id="A0A9X9LXI6"/>